<evidence type="ECO:0000313" key="2">
    <source>
        <dbReference type="Proteomes" id="UP000326903"/>
    </source>
</evidence>
<dbReference type="InterPro" id="IPR025737">
    <property type="entry name" value="FApF"/>
</dbReference>
<comment type="caution">
    <text evidence="1">The sequence shown here is derived from an EMBL/GenBank/DDBJ whole genome shotgun (WGS) entry which is preliminary data.</text>
</comment>
<accession>A0A5J5II08</accession>
<gene>
    <name evidence="1" type="ORF">FW778_15655</name>
</gene>
<protein>
    <submittedName>
        <fullName evidence="1">Transporter</fullName>
    </submittedName>
</protein>
<organism evidence="1 2">
    <name type="scientific">Ginsengibacter hankyongi</name>
    <dbReference type="NCBI Taxonomy" id="2607284"/>
    <lineage>
        <taxon>Bacteria</taxon>
        <taxon>Pseudomonadati</taxon>
        <taxon>Bacteroidota</taxon>
        <taxon>Chitinophagia</taxon>
        <taxon>Chitinophagales</taxon>
        <taxon>Chitinophagaceae</taxon>
        <taxon>Ginsengibacter</taxon>
    </lineage>
</organism>
<evidence type="ECO:0000313" key="1">
    <source>
        <dbReference type="EMBL" id="KAA9038241.1"/>
    </source>
</evidence>
<dbReference type="EMBL" id="VYQF01000004">
    <property type="protein sequence ID" value="KAA9038241.1"/>
    <property type="molecule type" value="Genomic_DNA"/>
</dbReference>
<name>A0A5J5II08_9BACT</name>
<proteinExistence type="predicted"/>
<dbReference type="Pfam" id="PF13557">
    <property type="entry name" value="Phenol_MetA_deg"/>
    <property type="match status" value="1"/>
</dbReference>
<reference evidence="1 2" key="1">
    <citation type="submission" date="2019-09" db="EMBL/GenBank/DDBJ databases">
        <title>Draft genome sequence of Ginsengibacter sp. BR5-29.</title>
        <authorList>
            <person name="Im W.-T."/>
        </authorList>
    </citation>
    <scope>NUCLEOTIDE SEQUENCE [LARGE SCALE GENOMIC DNA]</scope>
    <source>
        <strain evidence="1 2">BR5-29</strain>
    </source>
</reference>
<sequence length="289" mass="32164">MQAQTDADAIMMNKNQLCSGPAYGYSTWDHYWEGTLHRINRNIGTVTTQSVMYMAVYGITGKLNVMASAPYVWTHASAGTLHSSRGLQDIAVFVKWKPVAYSFAKNKLSVFALGGFSTPLTNYEIDYLPLTIGLGSTNLTGKAMVDFQHKRFTITASGAYVWRSNVKIDRTTYYDTRQHLTNEVEMPNAAQFQFRSGYRGRYLIAEGVVTNWTTLSGFDITRNNMPFPSNRMNMTTVGAAIKYTLKQDTHLSVMAGGNYTVTGRNVGQAGAFNIGAFYAFYVKNNGNKK</sequence>
<dbReference type="AlphaFoldDB" id="A0A5J5II08"/>
<dbReference type="Proteomes" id="UP000326903">
    <property type="component" value="Unassembled WGS sequence"/>
</dbReference>
<keyword evidence="2" id="KW-1185">Reference proteome</keyword>